<dbReference type="PANTHER" id="PTHR10476">
    <property type="entry name" value="CHARGED MULTIVESICULAR BODY PROTEIN"/>
    <property type="match status" value="1"/>
</dbReference>
<comment type="similarity">
    <text evidence="1">Belongs to the SNF7 family.</text>
</comment>
<evidence type="ECO:0000313" key="4">
    <source>
        <dbReference type="Proteomes" id="UP000593567"/>
    </source>
</evidence>
<feature type="region of interest" description="Disordered" evidence="2">
    <location>
        <begin position="181"/>
        <end position="217"/>
    </location>
</feature>
<dbReference type="Pfam" id="PF03357">
    <property type="entry name" value="Snf7"/>
    <property type="match status" value="1"/>
</dbReference>
<evidence type="ECO:0000256" key="2">
    <source>
        <dbReference type="SAM" id="MobiDB-lite"/>
    </source>
</evidence>
<name>A0A7J7IVU2_BUGNE</name>
<dbReference type="GO" id="GO:0007034">
    <property type="term" value="P:vacuolar transport"/>
    <property type="evidence" value="ECO:0007669"/>
    <property type="project" value="InterPro"/>
</dbReference>
<reference evidence="3" key="1">
    <citation type="submission" date="2020-06" db="EMBL/GenBank/DDBJ databases">
        <title>Draft genome of Bugula neritina, a colonial animal packing powerful symbionts and potential medicines.</title>
        <authorList>
            <person name="Rayko M."/>
        </authorList>
    </citation>
    <scope>NUCLEOTIDE SEQUENCE [LARGE SCALE GENOMIC DNA]</scope>
    <source>
        <strain evidence="3">Kwan_BN1</strain>
    </source>
</reference>
<protein>
    <submittedName>
        <fullName evidence="3">Vps24</fullName>
    </submittedName>
</protein>
<keyword evidence="4" id="KW-1185">Reference proteome</keyword>
<organism evidence="3 4">
    <name type="scientific">Bugula neritina</name>
    <name type="common">Brown bryozoan</name>
    <name type="synonym">Sertularia neritina</name>
    <dbReference type="NCBI Taxonomy" id="10212"/>
    <lineage>
        <taxon>Eukaryota</taxon>
        <taxon>Metazoa</taxon>
        <taxon>Spiralia</taxon>
        <taxon>Lophotrochozoa</taxon>
        <taxon>Bryozoa</taxon>
        <taxon>Gymnolaemata</taxon>
        <taxon>Cheilostomatida</taxon>
        <taxon>Flustrina</taxon>
        <taxon>Buguloidea</taxon>
        <taxon>Bugulidae</taxon>
        <taxon>Bugula</taxon>
    </lineage>
</organism>
<gene>
    <name evidence="3" type="ORF">EB796_024156</name>
</gene>
<dbReference type="AlphaFoldDB" id="A0A7J7IVU2"/>
<accession>A0A7J7IVU2</accession>
<dbReference type="Gene3D" id="6.10.140.1230">
    <property type="match status" value="1"/>
</dbReference>
<dbReference type="InterPro" id="IPR005024">
    <property type="entry name" value="Snf7_fam"/>
</dbReference>
<comment type="caution">
    <text evidence="3">The sequence shown here is derived from an EMBL/GenBank/DDBJ whole genome shotgun (WGS) entry which is preliminary data.</text>
</comment>
<evidence type="ECO:0000256" key="1">
    <source>
        <dbReference type="ARBA" id="ARBA00006190"/>
    </source>
</evidence>
<dbReference type="EMBL" id="VXIV02003382">
    <property type="protein sequence ID" value="KAF6017551.1"/>
    <property type="molecule type" value="Genomic_DNA"/>
</dbReference>
<dbReference type="OrthoDB" id="2329734at2759"/>
<proteinExistence type="inferred from homology"/>
<sequence>MGLFGKTKAPDPKEAVQHWTSAIRKEGFKLDRNINQIKREEEKVKRSLKDAAKKGHTDVCKVLAKEIVNSRKAQNKLHAAKAHMNSVQMQMKNQLAVLRISGALEASTAVMSSMQQLLKIEDVSATMRELSQEMTKAGIIEEMVEDTLEDALGDDDELEEDVQNEVDKVLFELTAGEIGKAPLAHQESLPVPSAEEPAPDEEEDLSDMRQRLQALRS</sequence>
<evidence type="ECO:0000313" key="3">
    <source>
        <dbReference type="EMBL" id="KAF6017551.1"/>
    </source>
</evidence>
<dbReference type="Proteomes" id="UP000593567">
    <property type="component" value="Unassembled WGS sequence"/>
</dbReference>